<evidence type="ECO:0000313" key="2">
    <source>
        <dbReference type="Proteomes" id="UP000249467"/>
    </source>
</evidence>
<dbReference type="AlphaFoldDB" id="A0A2W4W3I7"/>
<proteinExistence type="predicted"/>
<dbReference type="PANTHER" id="PTHR36423:SF2">
    <property type="entry name" value="AFR070WP"/>
    <property type="match status" value="1"/>
</dbReference>
<sequence length="116" mass="13275">MTETNIITSYHAHIYYHPENLAAAEQVRQGLGDRFEVQLGRWHDQLVGPHTQSMYQVAFAVDQFDRLVPWLLLNRQGLAVLVHPNTGNAIADHTDHALWLGEKLEVNLEPLRRVSN</sequence>
<dbReference type="InterPro" id="IPR023389">
    <property type="entry name" value="DOPA-like_sf"/>
</dbReference>
<reference evidence="1 2" key="1">
    <citation type="submission" date="2018-04" db="EMBL/GenBank/DDBJ databases">
        <authorList>
            <person name="Go L.Y."/>
            <person name="Mitchell J.A."/>
        </authorList>
    </citation>
    <scope>NUCLEOTIDE SEQUENCE [LARGE SCALE GENOMIC DNA]</scope>
    <source>
        <strain evidence="1">ULC066bin1</strain>
    </source>
</reference>
<dbReference type="EMBL" id="QBML01000038">
    <property type="protein sequence ID" value="PZO36639.1"/>
    <property type="molecule type" value="Genomic_DNA"/>
</dbReference>
<dbReference type="Pfam" id="PF08883">
    <property type="entry name" value="DOPA_dioxygen"/>
    <property type="match status" value="1"/>
</dbReference>
<comment type="caution">
    <text evidence="1">The sequence shown here is derived from an EMBL/GenBank/DDBJ whole genome shotgun (WGS) entry which is preliminary data.</text>
</comment>
<keyword evidence="1" id="KW-0560">Oxidoreductase</keyword>
<dbReference type="GO" id="GO:0051213">
    <property type="term" value="F:dioxygenase activity"/>
    <property type="evidence" value="ECO:0007669"/>
    <property type="project" value="UniProtKB-KW"/>
</dbReference>
<evidence type="ECO:0000313" key="1">
    <source>
        <dbReference type="EMBL" id="PZO36639.1"/>
    </source>
</evidence>
<dbReference type="PIRSF" id="PIRSF028139">
    <property type="entry name" value="DOPA-diox_rel_Mll2280"/>
    <property type="match status" value="1"/>
</dbReference>
<dbReference type="Proteomes" id="UP000249467">
    <property type="component" value="Unassembled WGS sequence"/>
</dbReference>
<organism evidence="1 2">
    <name type="scientific">Pseudanabaena frigida</name>
    <dbReference type="NCBI Taxonomy" id="945775"/>
    <lineage>
        <taxon>Bacteria</taxon>
        <taxon>Bacillati</taxon>
        <taxon>Cyanobacteriota</taxon>
        <taxon>Cyanophyceae</taxon>
        <taxon>Pseudanabaenales</taxon>
        <taxon>Pseudanabaenaceae</taxon>
        <taxon>Pseudanabaena</taxon>
    </lineage>
</organism>
<reference evidence="1 2" key="2">
    <citation type="submission" date="2018-06" db="EMBL/GenBank/DDBJ databases">
        <title>Metagenomic assembly of (sub)arctic Cyanobacteria and their associated microbiome from non-axenic cultures.</title>
        <authorList>
            <person name="Baurain D."/>
        </authorList>
    </citation>
    <scope>NUCLEOTIDE SEQUENCE [LARGE SCALE GENOMIC DNA]</scope>
    <source>
        <strain evidence="1">ULC066bin1</strain>
    </source>
</reference>
<protein>
    <submittedName>
        <fullName evidence="1">4,5-dioxygenase</fullName>
    </submittedName>
</protein>
<dbReference type="Gene3D" id="3.30.70.1240">
    <property type="entry name" value="DOPA-like domains"/>
    <property type="match status" value="1"/>
</dbReference>
<dbReference type="InterPro" id="IPR014980">
    <property type="entry name" value="DOPA_dioxygen"/>
</dbReference>
<keyword evidence="1" id="KW-0223">Dioxygenase</keyword>
<dbReference type="PANTHER" id="PTHR36423">
    <property type="entry name" value="AFR070WP"/>
    <property type="match status" value="1"/>
</dbReference>
<accession>A0A2W4W3I7</accession>
<name>A0A2W4W3I7_9CYAN</name>
<gene>
    <name evidence="1" type="ORF">DCF19_20735</name>
</gene>
<dbReference type="SUPFAM" id="SSF143410">
    <property type="entry name" value="DOPA-like"/>
    <property type="match status" value="1"/>
</dbReference>